<evidence type="ECO:0000256" key="2">
    <source>
        <dbReference type="ARBA" id="ARBA00022630"/>
    </source>
</evidence>
<dbReference type="PANTHER" id="PTHR43425">
    <property type="entry name" value="OXYGEN-INSENSITIVE NADPH NITROREDUCTASE"/>
    <property type="match status" value="1"/>
</dbReference>
<reference evidence="6 7" key="1">
    <citation type="journal article" date="2013" name="Genome Announc.">
        <title>Draft Genome Sequences of Two Pairs of Human Intestinal Bifidobacterium longum subsp. longum Strains, 44B and 1-6B and 35B and 2-2B, Consecutively Isolated from Two Children after a 5-Year Time Period.</title>
        <authorList>
            <person name="Shkoporov A.N."/>
            <person name="Efimov B.A."/>
            <person name="Khokhlova E.V."/>
            <person name="Chaplin A.V."/>
            <person name="Kafarskaya L.I."/>
            <person name="Durkin A.S."/>
            <person name="McCorrison J."/>
            <person name="Torralba M."/>
            <person name="Gillis M."/>
            <person name="Sutton G."/>
            <person name="Weibel D.B."/>
            <person name="Nelson K.E."/>
            <person name="Smeianov V.V."/>
        </authorList>
    </citation>
    <scope>NUCLEOTIDE SEQUENCE [LARGE SCALE GENOMIC DNA]</scope>
    <source>
        <strain evidence="6 7">1-6B</strain>
    </source>
</reference>
<protein>
    <submittedName>
        <fullName evidence="6">Nitroreductase family protein</fullName>
    </submittedName>
</protein>
<dbReference type="InterPro" id="IPR000415">
    <property type="entry name" value="Nitroreductase-like"/>
</dbReference>
<dbReference type="PANTHER" id="PTHR43425:SF2">
    <property type="entry name" value="OXYGEN-INSENSITIVE NADPH NITROREDUCTASE"/>
    <property type="match status" value="1"/>
</dbReference>
<dbReference type="Proteomes" id="UP000006410">
    <property type="component" value="Unassembled WGS sequence"/>
</dbReference>
<accession>A0AA87ID07</accession>
<name>A0AA87ID07_BIFLL</name>
<evidence type="ECO:0000313" key="6">
    <source>
        <dbReference type="EMBL" id="EIJ23314.1"/>
    </source>
</evidence>
<keyword evidence="3" id="KW-0288">FMN</keyword>
<dbReference type="GO" id="GO:0016491">
    <property type="term" value="F:oxidoreductase activity"/>
    <property type="evidence" value="ECO:0007669"/>
    <property type="project" value="UniProtKB-KW"/>
</dbReference>
<evidence type="ECO:0000256" key="3">
    <source>
        <dbReference type="ARBA" id="ARBA00022643"/>
    </source>
</evidence>
<keyword evidence="2" id="KW-0285">Flavoprotein</keyword>
<organism evidence="6 7">
    <name type="scientific">Bifidobacterium longum subsp. longum 1-6B</name>
    <dbReference type="NCBI Taxonomy" id="1161744"/>
    <lineage>
        <taxon>Bacteria</taxon>
        <taxon>Bacillati</taxon>
        <taxon>Actinomycetota</taxon>
        <taxon>Actinomycetes</taxon>
        <taxon>Bifidobacteriales</taxon>
        <taxon>Bifidobacteriaceae</taxon>
        <taxon>Bifidobacterium</taxon>
    </lineage>
</organism>
<dbReference type="Pfam" id="PF00881">
    <property type="entry name" value="Nitroreductase"/>
    <property type="match status" value="1"/>
</dbReference>
<evidence type="ECO:0000256" key="4">
    <source>
        <dbReference type="ARBA" id="ARBA00023002"/>
    </source>
</evidence>
<evidence type="ECO:0000313" key="7">
    <source>
        <dbReference type="Proteomes" id="UP000006410"/>
    </source>
</evidence>
<comment type="similarity">
    <text evidence="1">Belongs to the flavin oxidoreductase frp family.</text>
</comment>
<sequence length="313" mass="35044">MDDGFCWLTDDSSLEFRQGTISQSTGTISPAQFRHTISAFHCEVIHRDVRRLPCDNKAMVTNATIEALLGRRSIRKFKDEAIDDDTRATLETVAQHAASSQFLNDWSAIRITDPATKAKLAEFGHQPYIATAPLLYVFVIDEHRNARIAERKGIDPASDEFHLKYSYRFTQAQNDAVLALHAMETAAYSLGLGCVILGSLLNNIPGLIDVLNLPEYTYPVLGLAIGKPDQNPTVKPRMPRTMQFFENTYPADADGVLDQLPAFDEEVHRYYDLRQADRPVDAFSDQVATISRQDVSHQTLLDKAAAQGFRLDQ</sequence>
<keyword evidence="4" id="KW-0560">Oxidoreductase</keyword>
<dbReference type="InterPro" id="IPR029479">
    <property type="entry name" value="Nitroreductase"/>
</dbReference>
<dbReference type="InterPro" id="IPR016446">
    <property type="entry name" value="Flavin_OxRdtase_Frp"/>
</dbReference>
<dbReference type="SUPFAM" id="SSF55469">
    <property type="entry name" value="FMN-dependent nitroreductase-like"/>
    <property type="match status" value="1"/>
</dbReference>
<dbReference type="AlphaFoldDB" id="A0AA87ID07"/>
<gene>
    <name evidence="6" type="ORF">HMPREF1313_1873</name>
</gene>
<proteinExistence type="inferred from homology"/>
<evidence type="ECO:0000256" key="1">
    <source>
        <dbReference type="ARBA" id="ARBA00008366"/>
    </source>
</evidence>
<comment type="caution">
    <text evidence="6">The sequence shown here is derived from an EMBL/GenBank/DDBJ whole genome shotgun (WGS) entry which is preliminary data.</text>
</comment>
<evidence type="ECO:0000259" key="5">
    <source>
        <dbReference type="Pfam" id="PF00881"/>
    </source>
</evidence>
<feature type="domain" description="Nitroreductase" evidence="5">
    <location>
        <begin position="69"/>
        <end position="227"/>
    </location>
</feature>
<dbReference type="EMBL" id="AJTF01000132">
    <property type="protein sequence ID" value="EIJ23314.1"/>
    <property type="molecule type" value="Genomic_DNA"/>
</dbReference>
<dbReference type="Gene3D" id="3.40.109.10">
    <property type="entry name" value="NADH Oxidase"/>
    <property type="match status" value="1"/>
</dbReference>